<sequence length="253" mass="28559">MKTEAREAASEQWSANPAGTNHAVALEGTREFYDQMTASRYRLQPWLPSLLRSWVPRGRVLEIGCGAGTDHSVIAGIARDTAAIDLAERGARLTQTRLRLEGRPGVAQVADAECMPFPDASFDGVYSFGVLHHTDHPEQAVAEMRRVMRPGATFMVALYHRHSMFAAQKLLTYLIGMRWLSQSWRDYLPELEYGAAQLQNRPLVRLYSRSSAKQLFSAFHDVRVTTEHPALSGHLLPRRLRPFGWYVIVTGRR</sequence>
<proteinExistence type="predicted"/>
<dbReference type="PANTHER" id="PTHR42912:SF93">
    <property type="entry name" value="N6-ADENOSINE-METHYLTRANSFERASE TMT1A"/>
    <property type="match status" value="1"/>
</dbReference>
<dbReference type="Gene3D" id="3.40.50.150">
    <property type="entry name" value="Vaccinia Virus protein VP39"/>
    <property type="match status" value="1"/>
</dbReference>
<accession>A0ABU2TVQ5</accession>
<dbReference type="PANTHER" id="PTHR42912">
    <property type="entry name" value="METHYLTRANSFERASE"/>
    <property type="match status" value="1"/>
</dbReference>
<dbReference type="RefSeq" id="WP_311696538.1">
    <property type="nucleotide sequence ID" value="NZ_JAVREY010000020.1"/>
</dbReference>
<dbReference type="CDD" id="cd02440">
    <property type="entry name" value="AdoMet_MTases"/>
    <property type="match status" value="1"/>
</dbReference>
<dbReference type="InterPro" id="IPR029063">
    <property type="entry name" value="SAM-dependent_MTases_sf"/>
</dbReference>
<evidence type="ECO:0000256" key="1">
    <source>
        <dbReference type="SAM" id="MobiDB-lite"/>
    </source>
</evidence>
<name>A0ABU2TVQ5_9ACTN</name>
<reference evidence="4" key="1">
    <citation type="submission" date="2023-07" db="EMBL/GenBank/DDBJ databases">
        <title>30 novel species of actinomycetes from the DSMZ collection.</title>
        <authorList>
            <person name="Nouioui I."/>
        </authorList>
    </citation>
    <scope>NUCLEOTIDE SEQUENCE [LARGE SCALE GENOMIC DNA]</scope>
    <source>
        <strain evidence="4">DSM 41699</strain>
    </source>
</reference>
<evidence type="ECO:0000313" key="3">
    <source>
        <dbReference type="EMBL" id="MDT0465051.1"/>
    </source>
</evidence>
<keyword evidence="3" id="KW-0489">Methyltransferase</keyword>
<dbReference type="InterPro" id="IPR013216">
    <property type="entry name" value="Methyltransf_11"/>
</dbReference>
<dbReference type="Pfam" id="PF08241">
    <property type="entry name" value="Methyltransf_11"/>
    <property type="match status" value="1"/>
</dbReference>
<evidence type="ECO:0000313" key="4">
    <source>
        <dbReference type="Proteomes" id="UP001183809"/>
    </source>
</evidence>
<evidence type="ECO:0000259" key="2">
    <source>
        <dbReference type="Pfam" id="PF08241"/>
    </source>
</evidence>
<dbReference type="EMBL" id="JAVREY010000020">
    <property type="protein sequence ID" value="MDT0465051.1"/>
    <property type="molecule type" value="Genomic_DNA"/>
</dbReference>
<keyword evidence="4" id="KW-1185">Reference proteome</keyword>
<protein>
    <submittedName>
        <fullName evidence="3">Class I SAM-dependent methyltransferase</fullName>
    </submittedName>
</protein>
<keyword evidence="3" id="KW-0808">Transferase</keyword>
<comment type="caution">
    <text evidence="3">The sequence shown here is derived from an EMBL/GenBank/DDBJ whole genome shotgun (WGS) entry which is preliminary data.</text>
</comment>
<organism evidence="3 4">
    <name type="scientific">Streptomyces gibsoniae</name>
    <dbReference type="NCBI Taxonomy" id="3075529"/>
    <lineage>
        <taxon>Bacteria</taxon>
        <taxon>Bacillati</taxon>
        <taxon>Actinomycetota</taxon>
        <taxon>Actinomycetes</taxon>
        <taxon>Kitasatosporales</taxon>
        <taxon>Streptomycetaceae</taxon>
        <taxon>Streptomyces</taxon>
    </lineage>
</organism>
<feature type="domain" description="Methyltransferase type 11" evidence="2">
    <location>
        <begin position="61"/>
        <end position="155"/>
    </location>
</feature>
<feature type="region of interest" description="Disordered" evidence="1">
    <location>
        <begin position="1"/>
        <end position="21"/>
    </location>
</feature>
<gene>
    <name evidence="3" type="ORF">RM764_18895</name>
</gene>
<dbReference type="Proteomes" id="UP001183809">
    <property type="component" value="Unassembled WGS sequence"/>
</dbReference>
<dbReference type="InterPro" id="IPR050508">
    <property type="entry name" value="Methyltransf_Superfamily"/>
</dbReference>
<dbReference type="GO" id="GO:0008168">
    <property type="term" value="F:methyltransferase activity"/>
    <property type="evidence" value="ECO:0007669"/>
    <property type="project" value="UniProtKB-KW"/>
</dbReference>
<dbReference type="GO" id="GO:0032259">
    <property type="term" value="P:methylation"/>
    <property type="evidence" value="ECO:0007669"/>
    <property type="project" value="UniProtKB-KW"/>
</dbReference>
<dbReference type="SUPFAM" id="SSF53335">
    <property type="entry name" value="S-adenosyl-L-methionine-dependent methyltransferases"/>
    <property type="match status" value="1"/>
</dbReference>